<dbReference type="EMBL" id="CP009248">
    <property type="protein sequence ID" value="APT90738.1"/>
    <property type="molecule type" value="Genomic_DNA"/>
</dbReference>
<comment type="catalytic activity">
    <reaction evidence="11 12">
        <text>D-sedoheptulose 7-phosphate + D-glyceraldehyde 3-phosphate = D-erythrose 4-phosphate + beta-D-fructose 6-phosphate</text>
        <dbReference type="Rhea" id="RHEA:17053"/>
        <dbReference type="ChEBI" id="CHEBI:16897"/>
        <dbReference type="ChEBI" id="CHEBI:57483"/>
        <dbReference type="ChEBI" id="CHEBI:57634"/>
        <dbReference type="ChEBI" id="CHEBI:59776"/>
        <dbReference type="EC" id="2.2.1.2"/>
    </reaction>
</comment>
<dbReference type="OrthoDB" id="9809101at2"/>
<protein>
    <recommendedName>
        <fullName evidence="6 12">Transaldolase</fullName>
        <ecNumber evidence="5 12">2.2.1.2</ecNumber>
    </recommendedName>
</protein>
<dbReference type="GO" id="GO:0006098">
    <property type="term" value="P:pentose-phosphate shunt"/>
    <property type="evidence" value="ECO:0007669"/>
    <property type="project" value="UniProtKB-UniRule"/>
</dbReference>
<feature type="active site" description="Schiff-base intermediate with substrate" evidence="12">
    <location>
        <position position="141"/>
    </location>
</feature>
<dbReference type="GO" id="GO:0004801">
    <property type="term" value="F:transaldolase activity"/>
    <property type="evidence" value="ECO:0007669"/>
    <property type="project" value="UniProtKB-UniRule"/>
</dbReference>
<sequence>MPNANLTALAQAGTATWLDDLSRSRLTGGGLSRLIEELEVVGVTTNPAIFHTAMTAGDAYDAQLAELARAGAEPAEAVFAMAVDDVREACDVLAPVAEATGGRDGRVSIEVDPRYAADREATIAQARELWARVDRPNAMIKIPATDESLPAVADALAEGICVNVTLIFSVPRYRQVIAAYLDGLERARANGRDLSAIHSVASFFVSRVDTEVDARLEAIGGEEALALRGTAGLANARLAYAEFEAAFAADAERWRDLAAAGANVQRPLWASTGVKNPDYPATMYVTGLAGPHTVNTMPEATLDAVAAEEAPGIADRLSGTGARAQEEMAAIAAAGVDLDEVFALLETQGVDKFVDAWRALLEAIGARLAEPRG</sequence>
<evidence type="ECO:0000256" key="1">
    <source>
        <dbReference type="ARBA" id="ARBA00003518"/>
    </source>
</evidence>
<dbReference type="InterPro" id="IPR018225">
    <property type="entry name" value="Transaldolase_AS"/>
</dbReference>
<dbReference type="Pfam" id="PF00923">
    <property type="entry name" value="TAL_FSA"/>
    <property type="match status" value="1"/>
</dbReference>
<dbReference type="NCBIfam" id="TIGR00876">
    <property type="entry name" value="tal_mycobact"/>
    <property type="match status" value="1"/>
</dbReference>
<evidence type="ECO:0000313" key="13">
    <source>
        <dbReference type="EMBL" id="APT90738.1"/>
    </source>
</evidence>
<dbReference type="NCBIfam" id="NF002881">
    <property type="entry name" value="PRK03343.1"/>
    <property type="match status" value="1"/>
</dbReference>
<dbReference type="Proteomes" id="UP000185469">
    <property type="component" value="Chromosome"/>
</dbReference>
<keyword evidence="8 12" id="KW-0808">Transferase</keyword>
<evidence type="ECO:0000256" key="3">
    <source>
        <dbReference type="ARBA" id="ARBA00004857"/>
    </source>
</evidence>
<dbReference type="InterPro" id="IPR004732">
    <property type="entry name" value="Transaldolase_2"/>
</dbReference>
<dbReference type="PANTHER" id="PTHR10683">
    <property type="entry name" value="TRANSALDOLASE"/>
    <property type="match status" value="1"/>
</dbReference>
<organism evidence="13 14">
    <name type="scientific">Corynebacterium sphenisci DSM 44792</name>
    <dbReference type="NCBI Taxonomy" id="1437874"/>
    <lineage>
        <taxon>Bacteria</taxon>
        <taxon>Bacillati</taxon>
        <taxon>Actinomycetota</taxon>
        <taxon>Actinomycetes</taxon>
        <taxon>Mycobacteriales</taxon>
        <taxon>Corynebacteriaceae</taxon>
        <taxon>Corynebacterium</taxon>
    </lineage>
</organism>
<comment type="subcellular location">
    <subcellularLocation>
        <location evidence="2 12">Cytoplasm</location>
    </subcellularLocation>
</comment>
<dbReference type="AlphaFoldDB" id="A0A1L7CY31"/>
<gene>
    <name evidence="12" type="primary">tal</name>
    <name evidence="13" type="ORF">CSPHI_06410</name>
</gene>
<evidence type="ECO:0000256" key="4">
    <source>
        <dbReference type="ARBA" id="ARBA00008426"/>
    </source>
</evidence>
<evidence type="ECO:0000256" key="5">
    <source>
        <dbReference type="ARBA" id="ARBA00013151"/>
    </source>
</evidence>
<dbReference type="PANTHER" id="PTHR10683:SF31">
    <property type="entry name" value="TRANSALDOLASE"/>
    <property type="match status" value="1"/>
</dbReference>
<dbReference type="EC" id="2.2.1.2" evidence="5 12"/>
<dbReference type="InterPro" id="IPR013785">
    <property type="entry name" value="Aldolase_TIM"/>
</dbReference>
<evidence type="ECO:0000256" key="2">
    <source>
        <dbReference type="ARBA" id="ARBA00004496"/>
    </source>
</evidence>
<accession>A0A1L7CY31</accession>
<dbReference type="PIRSF" id="PIRSF036915">
    <property type="entry name" value="Trnald_Bac_Plnt"/>
    <property type="match status" value="1"/>
</dbReference>
<dbReference type="UniPathway" id="UPA00115">
    <property type="reaction ID" value="UER00414"/>
</dbReference>
<keyword evidence="10 12" id="KW-0704">Schiff base</keyword>
<evidence type="ECO:0000256" key="7">
    <source>
        <dbReference type="ARBA" id="ARBA00022490"/>
    </source>
</evidence>
<comment type="pathway">
    <text evidence="3 12">Carbohydrate degradation; pentose phosphate pathway; D-glyceraldehyde 3-phosphate and beta-D-fructose 6-phosphate from D-ribose 5-phosphate and D-xylulose 5-phosphate (non-oxidative stage): step 2/3.</text>
</comment>
<comment type="function">
    <text evidence="1 12">Transaldolase is important for the balance of metabolites in the pentose-phosphate pathway.</text>
</comment>
<dbReference type="Gene3D" id="3.20.20.70">
    <property type="entry name" value="Aldolase class I"/>
    <property type="match status" value="1"/>
</dbReference>
<evidence type="ECO:0000256" key="8">
    <source>
        <dbReference type="ARBA" id="ARBA00022679"/>
    </source>
</evidence>
<comment type="similarity">
    <text evidence="4 12">Belongs to the transaldolase family. Type 2 subfamily.</text>
</comment>
<keyword evidence="7 12" id="KW-0963">Cytoplasm</keyword>
<reference evidence="13 14" key="1">
    <citation type="submission" date="2014-08" db="EMBL/GenBank/DDBJ databases">
        <title>Complete genome sequence of Corynebacterium sphenisci CECT 5990(T) (=DSM 44792(T)), isolated from healthy wild penguins.</title>
        <authorList>
            <person name="Ruckert C."/>
            <person name="Albersmeier A."/>
            <person name="Winkler A."/>
            <person name="Kalinowski J."/>
        </authorList>
    </citation>
    <scope>NUCLEOTIDE SEQUENCE [LARGE SCALE GENOMIC DNA]</scope>
    <source>
        <strain evidence="13 14">DSM 44792</strain>
    </source>
</reference>
<dbReference type="InterPro" id="IPR001585">
    <property type="entry name" value="TAL/FSA"/>
</dbReference>
<evidence type="ECO:0000256" key="10">
    <source>
        <dbReference type="ARBA" id="ARBA00023270"/>
    </source>
</evidence>
<evidence type="ECO:0000256" key="6">
    <source>
        <dbReference type="ARBA" id="ARBA00018292"/>
    </source>
</evidence>
<dbReference type="GO" id="GO:0005975">
    <property type="term" value="P:carbohydrate metabolic process"/>
    <property type="evidence" value="ECO:0007669"/>
    <property type="project" value="InterPro"/>
</dbReference>
<evidence type="ECO:0000256" key="11">
    <source>
        <dbReference type="ARBA" id="ARBA00048810"/>
    </source>
</evidence>
<dbReference type="SUPFAM" id="SSF51569">
    <property type="entry name" value="Aldolase"/>
    <property type="match status" value="1"/>
</dbReference>
<dbReference type="GO" id="GO:0005737">
    <property type="term" value="C:cytoplasm"/>
    <property type="evidence" value="ECO:0007669"/>
    <property type="project" value="UniProtKB-SubCell"/>
</dbReference>
<keyword evidence="9 12" id="KW-0570">Pentose shunt</keyword>
<evidence type="ECO:0000256" key="9">
    <source>
        <dbReference type="ARBA" id="ARBA00023126"/>
    </source>
</evidence>
<keyword evidence="14" id="KW-1185">Reference proteome</keyword>
<proteinExistence type="inferred from homology"/>
<dbReference type="KEGG" id="csph:CSPHI_06410"/>
<evidence type="ECO:0000313" key="14">
    <source>
        <dbReference type="Proteomes" id="UP000185469"/>
    </source>
</evidence>
<dbReference type="STRING" id="1437874.CSPHI_06410"/>
<dbReference type="PROSITE" id="PS01054">
    <property type="entry name" value="TRANSALDOLASE_1"/>
    <property type="match status" value="1"/>
</dbReference>
<dbReference type="HAMAP" id="MF_00493">
    <property type="entry name" value="Transaldolase_2"/>
    <property type="match status" value="1"/>
</dbReference>
<dbReference type="RefSeq" id="WP_075691981.1">
    <property type="nucleotide sequence ID" value="NZ_CP009248.1"/>
</dbReference>
<evidence type="ECO:0000256" key="12">
    <source>
        <dbReference type="HAMAP-Rule" id="MF_00493"/>
    </source>
</evidence>
<name>A0A1L7CY31_9CORY</name>
<dbReference type="CDD" id="cd00955">
    <property type="entry name" value="Transaldolase_like"/>
    <property type="match status" value="1"/>
</dbReference>